<dbReference type="Gene3D" id="1.10.150.20">
    <property type="entry name" value="5' to 3' exonuclease, C-terminal subdomain"/>
    <property type="match status" value="1"/>
</dbReference>
<dbReference type="PANTHER" id="PTHR36121">
    <property type="entry name" value="PROTEIN SXY"/>
    <property type="match status" value="1"/>
</dbReference>
<reference evidence="2" key="1">
    <citation type="submission" date="2020-12" db="EMBL/GenBank/DDBJ databases">
        <title>Vagococcus allomyrinae sp. nov. and Enterococcus lavae sp. nov., isolated from the larvae of Allomyrina dichotoma.</title>
        <authorList>
            <person name="Lee S.D."/>
        </authorList>
    </citation>
    <scope>NUCLEOTIDE SEQUENCE</scope>
    <source>
        <strain evidence="2">BWB3-3</strain>
    </source>
</reference>
<evidence type="ECO:0000259" key="1">
    <source>
        <dbReference type="Pfam" id="PF04994"/>
    </source>
</evidence>
<protein>
    <submittedName>
        <fullName evidence="2">TfoX/Sxy family protein</fullName>
    </submittedName>
</protein>
<evidence type="ECO:0000313" key="2">
    <source>
        <dbReference type="EMBL" id="MBP1044384.1"/>
    </source>
</evidence>
<dbReference type="RefSeq" id="WP_209532802.1">
    <property type="nucleotide sequence ID" value="NZ_JAEEGA010000026.1"/>
</dbReference>
<comment type="caution">
    <text evidence="2">The sequence shown here is derived from an EMBL/GenBank/DDBJ whole genome shotgun (WGS) entry which is preliminary data.</text>
</comment>
<gene>
    <name evidence="2" type="ORF">I6N95_25575</name>
</gene>
<keyword evidence="3" id="KW-1185">Reference proteome</keyword>
<name>A0A940SXQ9_9ENTE</name>
<dbReference type="InterPro" id="IPR007077">
    <property type="entry name" value="TfoX_C"/>
</dbReference>
<proteinExistence type="predicted"/>
<organism evidence="2 3">
    <name type="scientific">Vagococcus allomyrinae</name>
    <dbReference type="NCBI Taxonomy" id="2794353"/>
    <lineage>
        <taxon>Bacteria</taxon>
        <taxon>Bacillati</taxon>
        <taxon>Bacillota</taxon>
        <taxon>Bacilli</taxon>
        <taxon>Lactobacillales</taxon>
        <taxon>Enterococcaceae</taxon>
        <taxon>Vagococcus</taxon>
    </lineage>
</organism>
<sequence>MEKLSSLPNIGTTIEKKLNAVGVHSAEQLKDLGSRGAFIKLKAFYPEVCLVHLYCLQGAIESIAYNKLPEMTKKELKKFADAY</sequence>
<evidence type="ECO:0000313" key="3">
    <source>
        <dbReference type="Proteomes" id="UP000674938"/>
    </source>
</evidence>
<dbReference type="AlphaFoldDB" id="A0A940SXQ9"/>
<feature type="domain" description="TfoX C-terminal" evidence="1">
    <location>
        <begin position="2"/>
        <end position="79"/>
    </location>
</feature>
<dbReference type="EMBL" id="JAEEGA010000026">
    <property type="protein sequence ID" value="MBP1044384.1"/>
    <property type="molecule type" value="Genomic_DNA"/>
</dbReference>
<accession>A0A940SXQ9</accession>
<dbReference type="PANTHER" id="PTHR36121:SF1">
    <property type="entry name" value="PROTEIN SXY"/>
    <property type="match status" value="1"/>
</dbReference>
<dbReference type="Proteomes" id="UP000674938">
    <property type="component" value="Unassembled WGS sequence"/>
</dbReference>
<dbReference type="InterPro" id="IPR047525">
    <property type="entry name" value="TfoX-like"/>
</dbReference>
<dbReference type="Pfam" id="PF04994">
    <property type="entry name" value="TfoX_C"/>
    <property type="match status" value="1"/>
</dbReference>